<evidence type="ECO:0000256" key="3">
    <source>
        <dbReference type="ARBA" id="ARBA00007725"/>
    </source>
</evidence>
<name>A0A451D3E3_9GAMM</name>
<dbReference type="EMBL" id="LR217703">
    <property type="protein sequence ID" value="VFP80175.1"/>
    <property type="molecule type" value="Genomic_DNA"/>
</dbReference>
<feature type="transmembrane region" description="Helical" evidence="12">
    <location>
        <begin position="330"/>
        <end position="350"/>
    </location>
</feature>
<reference evidence="13 14" key="1">
    <citation type="submission" date="2019-02" db="EMBL/GenBank/DDBJ databases">
        <authorList>
            <person name="Manzano-Marin A."/>
            <person name="Manzano-Marin A."/>
        </authorList>
    </citation>
    <scope>NUCLEOTIDE SEQUENCE [LARGE SCALE GENOMIC DNA]</scope>
    <source>
        <strain evidence="13 14">ErCicuneomaculata</strain>
    </source>
</reference>
<dbReference type="NCBIfam" id="TIGR04407">
    <property type="entry name" value="LptF_YjgP"/>
    <property type="match status" value="1"/>
</dbReference>
<evidence type="ECO:0000313" key="14">
    <source>
        <dbReference type="Proteomes" id="UP000294412"/>
    </source>
</evidence>
<evidence type="ECO:0000256" key="10">
    <source>
        <dbReference type="ARBA" id="ARBA00023136"/>
    </source>
</evidence>
<evidence type="ECO:0000256" key="9">
    <source>
        <dbReference type="ARBA" id="ARBA00022989"/>
    </source>
</evidence>
<dbReference type="GO" id="GO:0055085">
    <property type="term" value="P:transmembrane transport"/>
    <property type="evidence" value="ECO:0007669"/>
    <property type="project" value="InterPro"/>
</dbReference>
<comment type="subcellular location">
    <subcellularLocation>
        <location evidence="2">Cell inner membrane</location>
        <topology evidence="2">Multi-pass membrane protein</topology>
    </subcellularLocation>
</comment>
<comment type="similarity">
    <text evidence="3">Belongs to the LptF/LptG family.</text>
</comment>
<dbReference type="InterPro" id="IPR005495">
    <property type="entry name" value="LptG/LptF_permease"/>
</dbReference>
<gene>
    <name evidence="13" type="primary">lptF</name>
    <name evidence="13" type="ORF">ERCICUMA2628_578</name>
</gene>
<evidence type="ECO:0000256" key="2">
    <source>
        <dbReference type="ARBA" id="ARBA00004429"/>
    </source>
</evidence>
<dbReference type="GO" id="GO:0015920">
    <property type="term" value="P:lipopolysaccharide transport"/>
    <property type="evidence" value="ECO:0007669"/>
    <property type="project" value="TreeGrafter"/>
</dbReference>
<keyword evidence="9 12" id="KW-1133">Transmembrane helix</keyword>
<comment type="function">
    <text evidence="1">Part of the ABC transporter complex LptBFG involved in the translocation of lipopolysaccharide (LPS) from the inner membrane to the outer membrane.</text>
</comment>
<dbReference type="PANTHER" id="PTHR33529:SF7">
    <property type="entry name" value="LIPOPOLYSACCHARIDE EXPORT SYSTEM PERMEASE PROTEIN LPTF"/>
    <property type="match status" value="1"/>
</dbReference>
<dbReference type="AlphaFoldDB" id="A0A451D3E3"/>
<accession>A0A451D3E3</accession>
<dbReference type="GO" id="GO:0043190">
    <property type="term" value="C:ATP-binding cassette (ABC) transporter complex"/>
    <property type="evidence" value="ECO:0007669"/>
    <property type="project" value="InterPro"/>
</dbReference>
<feature type="transmembrane region" description="Helical" evidence="12">
    <location>
        <begin position="97"/>
        <end position="119"/>
    </location>
</feature>
<dbReference type="Pfam" id="PF03739">
    <property type="entry name" value="LptF_LptG"/>
    <property type="match status" value="1"/>
</dbReference>
<keyword evidence="5" id="KW-0813">Transport</keyword>
<evidence type="ECO:0000256" key="7">
    <source>
        <dbReference type="ARBA" id="ARBA00022519"/>
    </source>
</evidence>
<evidence type="ECO:0000256" key="4">
    <source>
        <dbReference type="ARBA" id="ARBA00014213"/>
    </source>
</evidence>
<keyword evidence="6" id="KW-1003">Cell membrane</keyword>
<proteinExistence type="inferred from homology"/>
<dbReference type="InterPro" id="IPR030922">
    <property type="entry name" value="LptF"/>
</dbReference>
<keyword evidence="8 12" id="KW-0812">Transmembrane</keyword>
<dbReference type="Proteomes" id="UP000294412">
    <property type="component" value="Chromosome"/>
</dbReference>
<evidence type="ECO:0000313" key="13">
    <source>
        <dbReference type="EMBL" id="VFP80175.1"/>
    </source>
</evidence>
<feature type="transmembrane region" description="Helical" evidence="12">
    <location>
        <begin position="52"/>
        <end position="76"/>
    </location>
</feature>
<evidence type="ECO:0000256" key="1">
    <source>
        <dbReference type="ARBA" id="ARBA00002265"/>
    </source>
</evidence>
<feature type="transmembrane region" description="Helical" evidence="12">
    <location>
        <begin position="268"/>
        <end position="286"/>
    </location>
</feature>
<comment type="subunit">
    <text evidence="11">Component of the lipopolysaccharide transport and assembly complex. The LptBFG transporter is composed of two ATP-binding proteins (LptB) and two transmembrane proteins (LptF and LptG).</text>
</comment>
<feature type="transmembrane region" description="Helical" evidence="12">
    <location>
        <begin position="298"/>
        <end position="318"/>
    </location>
</feature>
<evidence type="ECO:0000256" key="8">
    <source>
        <dbReference type="ARBA" id="ARBA00022692"/>
    </source>
</evidence>
<dbReference type="OrthoDB" id="9778062at2"/>
<feature type="transmembrane region" description="Helical" evidence="12">
    <location>
        <begin position="12"/>
        <end position="32"/>
    </location>
</feature>
<organism evidence="13 14">
    <name type="scientific">Candidatus Erwinia haradaeae</name>
    <dbReference type="NCBI Taxonomy" id="1922217"/>
    <lineage>
        <taxon>Bacteria</taxon>
        <taxon>Pseudomonadati</taxon>
        <taxon>Pseudomonadota</taxon>
        <taxon>Gammaproteobacteria</taxon>
        <taxon>Enterobacterales</taxon>
        <taxon>Erwiniaceae</taxon>
        <taxon>Erwinia</taxon>
    </lineage>
</organism>
<dbReference type="PANTHER" id="PTHR33529">
    <property type="entry name" value="SLR0882 PROTEIN-RELATED"/>
    <property type="match status" value="1"/>
</dbReference>
<sequence length="368" mass="42115">MIIIRYLVWETLKSQIAILFILLLIFFCQKLVRILGATVAGDIPINIVLKVLGLSVPLMAQLILPLSLFLAILITFGRLHAENEITVIHACGLGSSVLIKSSMILILLTTFLAIFNSGWMGPLAAQYRYKIIQNARTSLSVTTLMERKFHKSSDGKTVLFIEEINQNTFTHVFFTQLQNKNNTQPYVVFAERGHIDKRNDGTQIITLNNGFRLEGTALLHDFRITNFKNYQAIVHPPQVIRNIKNAEQMNLSDLWFLNTSSSDYHSELHWRLTLIFSVLLMGLIVIPLSSINPRHGRVLSVLPAMILYLLFFLFQSLIQSSGKKGQINPAIFMWIINLTYLGIAIFLNIWDTIPGRRLRKYFMRRREV</sequence>
<evidence type="ECO:0000256" key="5">
    <source>
        <dbReference type="ARBA" id="ARBA00022448"/>
    </source>
</evidence>
<dbReference type="RefSeq" id="WP_157993735.1">
    <property type="nucleotide sequence ID" value="NZ_LR217703.1"/>
</dbReference>
<evidence type="ECO:0000256" key="11">
    <source>
        <dbReference type="ARBA" id="ARBA00026081"/>
    </source>
</evidence>
<protein>
    <recommendedName>
        <fullName evidence="4">Lipopolysaccharide export system permease protein LptF</fullName>
    </recommendedName>
</protein>
<evidence type="ECO:0000256" key="12">
    <source>
        <dbReference type="SAM" id="Phobius"/>
    </source>
</evidence>
<evidence type="ECO:0000256" key="6">
    <source>
        <dbReference type="ARBA" id="ARBA00022475"/>
    </source>
</evidence>
<keyword evidence="7" id="KW-0997">Cell inner membrane</keyword>
<keyword evidence="10 12" id="KW-0472">Membrane</keyword>